<accession>A0A6J5VA31</accession>
<feature type="compositionally biased region" description="Polar residues" evidence="2">
    <location>
        <begin position="7"/>
        <end position="17"/>
    </location>
</feature>
<organism evidence="3 4">
    <name type="scientific">Prunus armeniaca</name>
    <name type="common">Apricot</name>
    <name type="synonym">Armeniaca vulgaris</name>
    <dbReference type="NCBI Taxonomy" id="36596"/>
    <lineage>
        <taxon>Eukaryota</taxon>
        <taxon>Viridiplantae</taxon>
        <taxon>Streptophyta</taxon>
        <taxon>Embryophyta</taxon>
        <taxon>Tracheophyta</taxon>
        <taxon>Spermatophyta</taxon>
        <taxon>Magnoliopsida</taxon>
        <taxon>eudicotyledons</taxon>
        <taxon>Gunneridae</taxon>
        <taxon>Pentapetalae</taxon>
        <taxon>rosids</taxon>
        <taxon>fabids</taxon>
        <taxon>Rosales</taxon>
        <taxon>Rosaceae</taxon>
        <taxon>Amygdaloideae</taxon>
        <taxon>Amygdaleae</taxon>
        <taxon>Prunus</taxon>
    </lineage>
</organism>
<reference evidence="3 4" key="1">
    <citation type="submission" date="2020-05" db="EMBL/GenBank/DDBJ databases">
        <authorList>
            <person name="Campoy J."/>
            <person name="Schneeberger K."/>
            <person name="Spophaly S."/>
        </authorList>
    </citation>
    <scope>NUCLEOTIDE SEQUENCE [LARGE SCALE GENOMIC DNA]</scope>
    <source>
        <strain evidence="3">PruArmRojPasFocal</strain>
    </source>
</reference>
<evidence type="ECO:0000256" key="1">
    <source>
        <dbReference type="ARBA" id="ARBA00004906"/>
    </source>
</evidence>
<dbReference type="EMBL" id="CAEKDK010000007">
    <property type="protein sequence ID" value="CAB4285869.1"/>
    <property type="molecule type" value="Genomic_DNA"/>
</dbReference>
<evidence type="ECO:0000313" key="3">
    <source>
        <dbReference type="EMBL" id="CAB4285869.1"/>
    </source>
</evidence>
<name>A0A6J5VA31_PRUAR</name>
<dbReference type="AlphaFoldDB" id="A0A6J5VA31"/>
<feature type="region of interest" description="Disordered" evidence="2">
    <location>
        <begin position="1"/>
        <end position="21"/>
    </location>
</feature>
<dbReference type="InterPro" id="IPR011333">
    <property type="entry name" value="SKP1/BTB/POZ_sf"/>
</dbReference>
<proteinExistence type="predicted"/>
<evidence type="ECO:0000313" key="4">
    <source>
        <dbReference type="Proteomes" id="UP000507222"/>
    </source>
</evidence>
<protein>
    <submittedName>
        <fullName evidence="3">Uncharacterized protein</fullName>
    </submittedName>
</protein>
<evidence type="ECO:0000256" key="2">
    <source>
        <dbReference type="SAM" id="MobiDB-lite"/>
    </source>
</evidence>
<gene>
    <name evidence="3" type="ORF">CURHAP_LOCUS41860</name>
</gene>
<comment type="pathway">
    <text evidence="1">Protein modification; protein ubiquitination.</text>
</comment>
<sequence length="57" mass="6222">MEIISSPPATSTNSSRLHSIDVPESDIGAHFGMLLEKEEGSDVTFNVRGVKFHALHE</sequence>
<dbReference type="Gene3D" id="3.30.710.10">
    <property type="entry name" value="Potassium Channel Kv1.1, Chain A"/>
    <property type="match status" value="1"/>
</dbReference>
<dbReference type="Proteomes" id="UP000507222">
    <property type="component" value="Unassembled WGS sequence"/>
</dbReference>